<feature type="transmembrane region" description="Helical" evidence="6">
    <location>
        <begin position="292"/>
        <end position="313"/>
    </location>
</feature>
<keyword evidence="8" id="KW-1185">Reference proteome</keyword>
<evidence type="ECO:0000256" key="1">
    <source>
        <dbReference type="ARBA" id="ARBA00004141"/>
    </source>
</evidence>
<keyword evidence="4 6" id="KW-1133">Transmembrane helix</keyword>
<feature type="transmembrane region" description="Helical" evidence="6">
    <location>
        <begin position="213"/>
        <end position="235"/>
    </location>
</feature>
<dbReference type="GO" id="GO:0022857">
    <property type="term" value="F:transmembrane transporter activity"/>
    <property type="evidence" value="ECO:0007669"/>
    <property type="project" value="InterPro"/>
</dbReference>
<accession>A0A9W9NGS8</accession>
<feature type="transmembrane region" description="Helical" evidence="6">
    <location>
        <begin position="382"/>
        <end position="401"/>
    </location>
</feature>
<dbReference type="Pfam" id="PF13520">
    <property type="entry name" value="AA_permease_2"/>
    <property type="match status" value="1"/>
</dbReference>
<reference evidence="7" key="2">
    <citation type="journal article" date="2023" name="IMA Fungus">
        <title>Comparative genomic study of the Penicillium genus elucidates a diverse pangenome and 15 lateral gene transfer events.</title>
        <authorList>
            <person name="Petersen C."/>
            <person name="Sorensen T."/>
            <person name="Nielsen M.R."/>
            <person name="Sondergaard T.E."/>
            <person name="Sorensen J.L."/>
            <person name="Fitzpatrick D.A."/>
            <person name="Frisvad J.C."/>
            <person name="Nielsen K.L."/>
        </authorList>
    </citation>
    <scope>NUCLEOTIDE SEQUENCE</scope>
    <source>
        <strain evidence="7">IBT 19713</strain>
    </source>
</reference>
<protein>
    <submittedName>
        <fullName evidence="7">Amino acid permease</fullName>
    </submittedName>
</protein>
<gene>
    <name evidence="7" type="ORF">N7468_008904</name>
</gene>
<dbReference type="PROSITE" id="PS51257">
    <property type="entry name" value="PROKAR_LIPOPROTEIN"/>
    <property type="match status" value="1"/>
</dbReference>
<dbReference type="OrthoDB" id="3257095at2759"/>
<feature type="transmembrane region" description="Helical" evidence="6">
    <location>
        <begin position="124"/>
        <end position="145"/>
    </location>
</feature>
<evidence type="ECO:0000313" key="7">
    <source>
        <dbReference type="EMBL" id="KAJ5219700.1"/>
    </source>
</evidence>
<comment type="caution">
    <text evidence="7">The sequence shown here is derived from an EMBL/GenBank/DDBJ whole genome shotgun (WGS) entry which is preliminary data.</text>
</comment>
<feature type="transmembrane region" description="Helical" evidence="6">
    <location>
        <begin position="263"/>
        <end position="286"/>
    </location>
</feature>
<dbReference type="GeneID" id="83205503"/>
<reference evidence="7" key="1">
    <citation type="submission" date="2022-11" db="EMBL/GenBank/DDBJ databases">
        <authorList>
            <person name="Petersen C."/>
        </authorList>
    </citation>
    <scope>NUCLEOTIDE SEQUENCE</scope>
    <source>
        <strain evidence="7">IBT 19713</strain>
    </source>
</reference>
<feature type="transmembrane region" description="Helical" evidence="6">
    <location>
        <begin position="12"/>
        <end position="38"/>
    </location>
</feature>
<keyword evidence="2" id="KW-0813">Transport</keyword>
<feature type="transmembrane region" description="Helical" evidence="6">
    <location>
        <begin position="58"/>
        <end position="78"/>
    </location>
</feature>
<dbReference type="RefSeq" id="XP_058326530.1">
    <property type="nucleotide sequence ID" value="XM_058478200.1"/>
</dbReference>
<dbReference type="InterPro" id="IPR002293">
    <property type="entry name" value="AA/rel_permease1"/>
</dbReference>
<dbReference type="PANTHER" id="PTHR45649:SF25">
    <property type="entry name" value="TRANSPORTER, PUTATIVE (EUROFUNG)-RELATED"/>
    <property type="match status" value="1"/>
</dbReference>
<dbReference type="Gene3D" id="1.20.1740.10">
    <property type="entry name" value="Amino acid/polyamine transporter I"/>
    <property type="match status" value="1"/>
</dbReference>
<evidence type="ECO:0000256" key="2">
    <source>
        <dbReference type="ARBA" id="ARBA00022448"/>
    </source>
</evidence>
<evidence type="ECO:0000313" key="8">
    <source>
        <dbReference type="Proteomes" id="UP001150941"/>
    </source>
</evidence>
<evidence type="ECO:0000256" key="5">
    <source>
        <dbReference type="ARBA" id="ARBA00023136"/>
    </source>
</evidence>
<sequence length="417" mass="45500">MLAPAKYQKFLSYITGWFAVLGWQTTFTACAFLAGTMIQGAAILSSSAYHALSWHGTLLTWASLVCALGANLVGGSLLPRIETIVLVMHVLGFLGIVIPLAYMSDHKSKEEVFLEFHNKFPTQGLSWFIGMTSCAFSFAGGDAAVHMAEEVENPSRVIPRAMMLSVVVNGCLGFGMLIVTLFCEGNLEAAIHSATGYPFMEIFYQTTNSVPGALAMCSIVLIIQCSAIIGVLAAASRQLWSFARDKGVPGWQWLKQVSHYRSLPLWAIYLTVLISSMLALINIGSSVALDDILSMAVSGLYLSYLVVLVMLLYRRLKGDISVCDDSKDGIVNMPGAKLVWGSFYCPGVYGILINIIAVLYTMLVVFFSFWPSKMSPDVREMNWSVVGIGGTSVLAIVYYFIHARHIYTGPVIEVSIN</sequence>
<feature type="transmembrane region" description="Helical" evidence="6">
    <location>
        <begin position="157"/>
        <end position="182"/>
    </location>
</feature>
<dbReference type="EMBL" id="JAPQKS010000007">
    <property type="protein sequence ID" value="KAJ5219700.1"/>
    <property type="molecule type" value="Genomic_DNA"/>
</dbReference>
<feature type="transmembrane region" description="Helical" evidence="6">
    <location>
        <begin position="85"/>
        <end position="104"/>
    </location>
</feature>
<comment type="subcellular location">
    <subcellularLocation>
        <location evidence="1">Membrane</location>
        <topology evidence="1">Multi-pass membrane protein</topology>
    </subcellularLocation>
</comment>
<proteinExistence type="predicted"/>
<feature type="transmembrane region" description="Helical" evidence="6">
    <location>
        <begin position="347"/>
        <end position="370"/>
    </location>
</feature>
<name>A0A9W9NGS8_9EURO</name>
<evidence type="ECO:0000256" key="4">
    <source>
        <dbReference type="ARBA" id="ARBA00022989"/>
    </source>
</evidence>
<keyword evidence="5 6" id="KW-0472">Membrane</keyword>
<dbReference type="Proteomes" id="UP001150941">
    <property type="component" value="Unassembled WGS sequence"/>
</dbReference>
<dbReference type="PANTHER" id="PTHR45649">
    <property type="entry name" value="AMINO-ACID PERMEASE BAT1"/>
    <property type="match status" value="1"/>
</dbReference>
<evidence type="ECO:0000256" key="6">
    <source>
        <dbReference type="SAM" id="Phobius"/>
    </source>
</evidence>
<dbReference type="GO" id="GO:0016020">
    <property type="term" value="C:membrane"/>
    <property type="evidence" value="ECO:0007669"/>
    <property type="project" value="UniProtKB-SubCell"/>
</dbReference>
<dbReference type="AlphaFoldDB" id="A0A9W9NGS8"/>
<organism evidence="7 8">
    <name type="scientific">Penicillium chermesinum</name>
    <dbReference type="NCBI Taxonomy" id="63820"/>
    <lineage>
        <taxon>Eukaryota</taxon>
        <taxon>Fungi</taxon>
        <taxon>Dikarya</taxon>
        <taxon>Ascomycota</taxon>
        <taxon>Pezizomycotina</taxon>
        <taxon>Eurotiomycetes</taxon>
        <taxon>Eurotiomycetidae</taxon>
        <taxon>Eurotiales</taxon>
        <taxon>Aspergillaceae</taxon>
        <taxon>Penicillium</taxon>
    </lineage>
</organism>
<keyword evidence="3 6" id="KW-0812">Transmembrane</keyword>
<evidence type="ECO:0000256" key="3">
    <source>
        <dbReference type="ARBA" id="ARBA00022692"/>
    </source>
</evidence>